<comment type="caution">
    <text evidence="1">The sequence shown here is derived from an EMBL/GenBank/DDBJ whole genome shotgun (WGS) entry which is preliminary data.</text>
</comment>
<dbReference type="AlphaFoldDB" id="A0A7C8VLL6"/>
<evidence type="ECO:0000313" key="1">
    <source>
        <dbReference type="EMBL" id="KAF3284214.1"/>
    </source>
</evidence>
<organism evidence="1 2">
    <name type="scientific">Orbilia oligospora</name>
    <name type="common">Nematode-trapping fungus</name>
    <name type="synonym">Arthrobotrys oligospora</name>
    <dbReference type="NCBI Taxonomy" id="2813651"/>
    <lineage>
        <taxon>Eukaryota</taxon>
        <taxon>Fungi</taxon>
        <taxon>Dikarya</taxon>
        <taxon>Ascomycota</taxon>
        <taxon>Pezizomycotina</taxon>
        <taxon>Orbiliomycetes</taxon>
        <taxon>Orbiliales</taxon>
        <taxon>Orbiliaceae</taxon>
        <taxon>Orbilia</taxon>
    </lineage>
</organism>
<proteinExistence type="predicted"/>
<accession>A0A7C8VLL6</accession>
<evidence type="ECO:0000313" key="2">
    <source>
        <dbReference type="Proteomes" id="UP000474640"/>
    </source>
</evidence>
<sequence length="327" mass="38070">MPLFSLPLELKLHILGDINSEIDLQSLINSCPEFRDIKDTKYWPDVEKKVIENETRENTTVELVTLSKLLEVKKIAGYTGFANLPKIDEKTLKSDLKNIDLKVLCDLRLTIRWCTKKFYKAYMKATAPDKPPLTFPPPLTTIKELDDAVCYLWLILEANSDPKSSYPCMLRAPILDWQVYRAAQELYDGAVTHRFGYMHLVIDDKLVKLGKACKKELLKKFGNILDFATEKDKRSFFYWLDTFAKWGFPKTILLGAKIERLKTLLSVPMRERVKLVEDIYRFAVILDDRHGLLSRSTRQRRQEWLVSWFADQTKDCDIRCYARSMAG</sequence>
<reference evidence="1 2" key="1">
    <citation type="submission" date="2020-01" db="EMBL/GenBank/DDBJ databases">
        <authorList>
            <person name="Palmer J.M."/>
        </authorList>
    </citation>
    <scope>NUCLEOTIDE SEQUENCE [LARGE SCALE GENOMIC DNA]</scope>
    <source>
        <strain evidence="1 2">TWF970</strain>
    </source>
</reference>
<dbReference type="OrthoDB" id="10295222at2759"/>
<dbReference type="EMBL" id="JAABOJ010000009">
    <property type="protein sequence ID" value="KAF3284214.1"/>
    <property type="molecule type" value="Genomic_DNA"/>
</dbReference>
<protein>
    <submittedName>
        <fullName evidence="1">Uncharacterized protein</fullName>
    </submittedName>
</protein>
<gene>
    <name evidence="1" type="ORF">TWF970_011434</name>
</gene>
<name>A0A7C8VLL6_ORBOL</name>
<dbReference type="Proteomes" id="UP000474640">
    <property type="component" value="Unassembled WGS sequence"/>
</dbReference>